<name>A0A1G2QF13_9BACT</name>
<dbReference type="Pfam" id="PF02934">
    <property type="entry name" value="GatB_N"/>
    <property type="match status" value="1"/>
</dbReference>
<dbReference type="PROSITE" id="PS01234">
    <property type="entry name" value="GATB"/>
    <property type="match status" value="1"/>
</dbReference>
<dbReference type="EMBL" id="MHTH01000005">
    <property type="protein sequence ID" value="OHA59166.1"/>
    <property type="molecule type" value="Genomic_DNA"/>
</dbReference>
<dbReference type="AlphaFoldDB" id="A0A1G2QF13"/>
<keyword evidence="5 10" id="KW-0067">ATP-binding</keyword>
<proteinExistence type="inferred from homology"/>
<dbReference type="EC" id="6.3.5.-" evidence="10"/>
<evidence type="ECO:0000256" key="8">
    <source>
        <dbReference type="ARBA" id="ARBA00047380"/>
    </source>
</evidence>
<evidence type="ECO:0000256" key="7">
    <source>
        <dbReference type="ARBA" id="ARBA00024799"/>
    </source>
</evidence>
<sequence>MNTNGYQLTVGLEIHVELKTKTKMFCRCLNDSTEKRPNVNICPVCTAQPGALPVINKEAVRQVLRVGVAVGGDLADFTEFDRKNYFYPDIPKGYQISQYQYPLVTGGNLSGVKITRVHLEEDTAKSFHEAGRKESLVDFNRSSLPLMELVTEPVIHDAKTAGNFAKELQLLLRYLGASEANMEQGQMRVEANISVSKDPAKLGTKVEVKNLNSFRSVEKAIEFEMKRQIEALEKGEEIVQETCGWDENKQVTFSQRKKESSHDYRYFPDPDLPKLFIGQLPELTKAELEKTLPELPWQRRERLISVFGLKSEDVEMYVADDELGAFIEEVAKNLSDDKVLVQLASNYLTSDVAGKRKTGELKLLPPATDFADLIKMVSAQEVSSRGAKDILLVMVTEGGAPKTIAEIKGLFQIHDEGAVAKVVDEVIAEFGTVFAEYQNGKEASLQFLIGQGMKKGQGATNPETLKKLFIERAKK</sequence>
<dbReference type="NCBIfam" id="NF004012">
    <property type="entry name" value="PRK05477.1-2"/>
    <property type="match status" value="1"/>
</dbReference>
<evidence type="ECO:0000313" key="13">
    <source>
        <dbReference type="Proteomes" id="UP000176222"/>
    </source>
</evidence>
<dbReference type="NCBIfam" id="NF004014">
    <property type="entry name" value="PRK05477.1-4"/>
    <property type="match status" value="1"/>
</dbReference>
<evidence type="ECO:0000256" key="2">
    <source>
        <dbReference type="ARBA" id="ARBA00011123"/>
    </source>
</evidence>
<dbReference type="InterPro" id="IPR018027">
    <property type="entry name" value="Asn/Gln_amidotransferase"/>
</dbReference>
<dbReference type="GO" id="GO:0006412">
    <property type="term" value="P:translation"/>
    <property type="evidence" value="ECO:0007669"/>
    <property type="project" value="UniProtKB-UniRule"/>
</dbReference>
<comment type="caution">
    <text evidence="12">The sequence shown here is derived from an EMBL/GenBank/DDBJ whole genome shotgun (WGS) entry which is preliminary data.</text>
</comment>
<dbReference type="PANTHER" id="PTHR11659">
    <property type="entry name" value="GLUTAMYL-TRNA GLN AMIDOTRANSFERASE SUBUNIT B MITOCHONDRIAL AND PROKARYOTIC PET112-RELATED"/>
    <property type="match status" value="1"/>
</dbReference>
<dbReference type="PANTHER" id="PTHR11659:SF0">
    <property type="entry name" value="GLUTAMYL-TRNA(GLN) AMIDOTRANSFERASE SUBUNIT B, MITOCHONDRIAL"/>
    <property type="match status" value="1"/>
</dbReference>
<evidence type="ECO:0000256" key="3">
    <source>
        <dbReference type="ARBA" id="ARBA00022598"/>
    </source>
</evidence>
<evidence type="ECO:0000313" key="12">
    <source>
        <dbReference type="EMBL" id="OHA59166.1"/>
    </source>
</evidence>
<evidence type="ECO:0000256" key="4">
    <source>
        <dbReference type="ARBA" id="ARBA00022741"/>
    </source>
</evidence>
<dbReference type="STRING" id="1802436.A2370_03200"/>
<accession>A0A1G2QF13</accession>
<reference evidence="12 13" key="1">
    <citation type="journal article" date="2016" name="Nat. Commun.">
        <title>Thousands of microbial genomes shed light on interconnected biogeochemical processes in an aquifer system.</title>
        <authorList>
            <person name="Anantharaman K."/>
            <person name="Brown C.T."/>
            <person name="Hug L.A."/>
            <person name="Sharon I."/>
            <person name="Castelle C.J."/>
            <person name="Probst A.J."/>
            <person name="Thomas B.C."/>
            <person name="Singh A."/>
            <person name="Wilkins M.J."/>
            <person name="Karaoz U."/>
            <person name="Brodie E.L."/>
            <person name="Williams K.H."/>
            <person name="Hubbard S.S."/>
            <person name="Banfield J.F."/>
        </authorList>
    </citation>
    <scope>NUCLEOTIDE SEQUENCE [LARGE SCALE GENOMIC DNA]</scope>
</reference>
<dbReference type="GO" id="GO:0005524">
    <property type="term" value="F:ATP binding"/>
    <property type="evidence" value="ECO:0007669"/>
    <property type="project" value="UniProtKB-KW"/>
</dbReference>
<dbReference type="SUPFAM" id="SSF55931">
    <property type="entry name" value="Glutamine synthetase/guanido kinase"/>
    <property type="match status" value="1"/>
</dbReference>
<comment type="catalytic activity">
    <reaction evidence="9 10">
        <text>L-glutamyl-tRNA(Gln) + L-glutamine + ATP + H2O = L-glutaminyl-tRNA(Gln) + L-glutamate + ADP + phosphate + H(+)</text>
        <dbReference type="Rhea" id="RHEA:17521"/>
        <dbReference type="Rhea" id="RHEA-COMP:9681"/>
        <dbReference type="Rhea" id="RHEA-COMP:9684"/>
        <dbReference type="ChEBI" id="CHEBI:15377"/>
        <dbReference type="ChEBI" id="CHEBI:15378"/>
        <dbReference type="ChEBI" id="CHEBI:29985"/>
        <dbReference type="ChEBI" id="CHEBI:30616"/>
        <dbReference type="ChEBI" id="CHEBI:43474"/>
        <dbReference type="ChEBI" id="CHEBI:58359"/>
        <dbReference type="ChEBI" id="CHEBI:78520"/>
        <dbReference type="ChEBI" id="CHEBI:78521"/>
        <dbReference type="ChEBI" id="CHEBI:456216"/>
    </reaction>
</comment>
<dbReference type="Pfam" id="PF02637">
    <property type="entry name" value="GatB_Yqey"/>
    <property type="match status" value="1"/>
</dbReference>
<keyword evidence="3 10" id="KW-0436">Ligase</keyword>
<dbReference type="InterPro" id="IPR014746">
    <property type="entry name" value="Gln_synth/guanido_kin_cat_dom"/>
</dbReference>
<comment type="function">
    <text evidence="7 10">Allows the formation of correctly charged Asn-tRNA(Asn) or Gln-tRNA(Gln) through the transamidation of misacylated Asp-tRNA(Asn) or Glu-tRNA(Gln) in organisms which lack either or both of asparaginyl-tRNA or glutaminyl-tRNA synthetases. The reaction takes place in the presence of glutamine and ATP through an activated phospho-Asp-tRNA(Asn) or phospho-Glu-tRNA(Gln).</text>
</comment>
<dbReference type="HAMAP" id="MF_00121">
    <property type="entry name" value="GatB"/>
    <property type="match status" value="1"/>
</dbReference>
<comment type="subunit">
    <text evidence="2 10">Heterotrimer of A, B and C subunits.</text>
</comment>
<dbReference type="SUPFAM" id="SSF89095">
    <property type="entry name" value="GatB/YqeY motif"/>
    <property type="match status" value="2"/>
</dbReference>
<dbReference type="InterPro" id="IPR017958">
    <property type="entry name" value="Gln-tRNA_amidoTrfase_suB_CS"/>
</dbReference>
<dbReference type="InterPro" id="IPR004413">
    <property type="entry name" value="GatB"/>
</dbReference>
<feature type="domain" description="Asn/Gln amidotransferase" evidence="11">
    <location>
        <begin position="325"/>
        <end position="473"/>
    </location>
</feature>
<dbReference type="InterPro" id="IPR003789">
    <property type="entry name" value="Asn/Gln_tRNA_amidoTrase-B-like"/>
</dbReference>
<keyword evidence="4 10" id="KW-0547">Nucleotide-binding</keyword>
<evidence type="ECO:0000256" key="9">
    <source>
        <dbReference type="ARBA" id="ARBA00047913"/>
    </source>
</evidence>
<organism evidence="12 13">
    <name type="scientific">Candidatus Vogelbacteria bacterium RIFOXYB1_FULL_42_16</name>
    <dbReference type="NCBI Taxonomy" id="1802436"/>
    <lineage>
        <taxon>Bacteria</taxon>
        <taxon>Candidatus Vogeliibacteriota</taxon>
    </lineage>
</organism>
<dbReference type="Gene3D" id="1.10.10.410">
    <property type="match status" value="1"/>
</dbReference>
<dbReference type="GO" id="GO:0070681">
    <property type="term" value="P:glutaminyl-tRNAGln biosynthesis via transamidation"/>
    <property type="evidence" value="ECO:0007669"/>
    <property type="project" value="TreeGrafter"/>
</dbReference>
<evidence type="ECO:0000256" key="6">
    <source>
        <dbReference type="ARBA" id="ARBA00022917"/>
    </source>
</evidence>
<dbReference type="InterPro" id="IPR006075">
    <property type="entry name" value="Asn/Gln-tRNA_Trfase_suB/E_cat"/>
</dbReference>
<evidence type="ECO:0000259" key="11">
    <source>
        <dbReference type="SMART" id="SM00845"/>
    </source>
</evidence>
<dbReference type="InterPro" id="IPR023168">
    <property type="entry name" value="GatB_Yqey_C_2"/>
</dbReference>
<evidence type="ECO:0000256" key="1">
    <source>
        <dbReference type="ARBA" id="ARBA00005306"/>
    </source>
</evidence>
<comment type="catalytic activity">
    <reaction evidence="8 10">
        <text>L-aspartyl-tRNA(Asn) + L-glutamine + ATP + H2O = L-asparaginyl-tRNA(Asn) + L-glutamate + ADP + phosphate + 2 H(+)</text>
        <dbReference type="Rhea" id="RHEA:14513"/>
        <dbReference type="Rhea" id="RHEA-COMP:9674"/>
        <dbReference type="Rhea" id="RHEA-COMP:9677"/>
        <dbReference type="ChEBI" id="CHEBI:15377"/>
        <dbReference type="ChEBI" id="CHEBI:15378"/>
        <dbReference type="ChEBI" id="CHEBI:29985"/>
        <dbReference type="ChEBI" id="CHEBI:30616"/>
        <dbReference type="ChEBI" id="CHEBI:43474"/>
        <dbReference type="ChEBI" id="CHEBI:58359"/>
        <dbReference type="ChEBI" id="CHEBI:78515"/>
        <dbReference type="ChEBI" id="CHEBI:78516"/>
        <dbReference type="ChEBI" id="CHEBI:456216"/>
    </reaction>
</comment>
<evidence type="ECO:0000256" key="10">
    <source>
        <dbReference type="HAMAP-Rule" id="MF_00121"/>
    </source>
</evidence>
<comment type="similarity">
    <text evidence="1 10">Belongs to the GatB/GatE family. GatB subfamily.</text>
</comment>
<dbReference type="InterPro" id="IPR017959">
    <property type="entry name" value="Asn/Gln-tRNA_amidoTrfase_suB/E"/>
</dbReference>
<dbReference type="Proteomes" id="UP000176222">
    <property type="component" value="Unassembled WGS sequence"/>
</dbReference>
<evidence type="ECO:0000256" key="5">
    <source>
        <dbReference type="ARBA" id="ARBA00022840"/>
    </source>
</evidence>
<gene>
    <name evidence="10" type="primary">gatB</name>
    <name evidence="12" type="ORF">A2370_03200</name>
</gene>
<protein>
    <recommendedName>
        <fullName evidence="10">Aspartyl/glutamyl-tRNA(Asn/Gln) amidotransferase subunit B</fullName>
        <shortName evidence="10">Asp/Glu-ADT subunit B</shortName>
        <ecNumber evidence="10">6.3.5.-</ecNumber>
    </recommendedName>
</protein>
<dbReference type="GO" id="GO:0050566">
    <property type="term" value="F:asparaginyl-tRNA synthase (glutamine-hydrolyzing) activity"/>
    <property type="evidence" value="ECO:0007669"/>
    <property type="project" value="RHEA"/>
</dbReference>
<dbReference type="GO" id="GO:0050567">
    <property type="term" value="F:glutaminyl-tRNA synthase (glutamine-hydrolyzing) activity"/>
    <property type="evidence" value="ECO:0007669"/>
    <property type="project" value="UniProtKB-UniRule"/>
</dbReference>
<dbReference type="NCBIfam" id="TIGR00133">
    <property type="entry name" value="gatB"/>
    <property type="match status" value="1"/>
</dbReference>
<dbReference type="SMART" id="SM00845">
    <property type="entry name" value="GatB_Yqey"/>
    <property type="match status" value="1"/>
</dbReference>
<keyword evidence="6 10" id="KW-0648">Protein biosynthesis</keyword>